<feature type="transmembrane region" description="Helical" evidence="8">
    <location>
        <begin position="116"/>
        <end position="136"/>
    </location>
</feature>
<evidence type="ECO:0000256" key="3">
    <source>
        <dbReference type="ARBA" id="ARBA00022448"/>
    </source>
</evidence>
<keyword evidence="7 8" id="KW-0472">Membrane</keyword>
<dbReference type="FunFam" id="1.10.3470.10:FF:000001">
    <property type="entry name" value="Vitamin B12 ABC transporter permease BtuC"/>
    <property type="match status" value="1"/>
</dbReference>
<dbReference type="RefSeq" id="WP_015505101.1">
    <property type="nucleotide sequence ID" value="NZ_CAYARO010000012.1"/>
</dbReference>
<protein>
    <submittedName>
        <fullName evidence="9">Fe3+-siderophore ABC transporter permease</fullName>
    </submittedName>
</protein>
<evidence type="ECO:0000256" key="1">
    <source>
        <dbReference type="ARBA" id="ARBA00004651"/>
    </source>
</evidence>
<evidence type="ECO:0000256" key="6">
    <source>
        <dbReference type="ARBA" id="ARBA00022989"/>
    </source>
</evidence>
<feature type="transmembrane region" description="Helical" evidence="8">
    <location>
        <begin position="335"/>
        <end position="354"/>
    </location>
</feature>
<dbReference type="OMA" id="DHQIIWH"/>
<proteinExistence type="inferred from homology"/>
<keyword evidence="6 8" id="KW-1133">Transmembrane helix</keyword>
<keyword evidence="4" id="KW-1003">Cell membrane</keyword>
<dbReference type="GeneID" id="41321991"/>
<evidence type="ECO:0000313" key="9">
    <source>
        <dbReference type="EMBL" id="AYQ55344.1"/>
    </source>
</evidence>
<dbReference type="SUPFAM" id="SSF81345">
    <property type="entry name" value="ABC transporter involved in vitamin B12 uptake, BtuC"/>
    <property type="match status" value="1"/>
</dbReference>
<evidence type="ECO:0000256" key="5">
    <source>
        <dbReference type="ARBA" id="ARBA00022692"/>
    </source>
</evidence>
<dbReference type="Pfam" id="PF01032">
    <property type="entry name" value="FecCD"/>
    <property type="match status" value="1"/>
</dbReference>
<feature type="transmembrane region" description="Helical" evidence="8">
    <location>
        <begin position="84"/>
        <end position="104"/>
    </location>
</feature>
<name>A0A3G3IIF0_9ARCH</name>
<feature type="transmembrane region" description="Helical" evidence="8">
    <location>
        <begin position="148"/>
        <end position="169"/>
    </location>
</feature>
<dbReference type="Gene3D" id="1.10.3470.10">
    <property type="entry name" value="ABC transporter involved in vitamin B12 uptake, BtuC"/>
    <property type="match status" value="1"/>
</dbReference>
<accession>A0A3G3IIF0</accession>
<organism evidence="9 10">
    <name type="scientific">Methanomethylophilus alvi</name>
    <dbReference type="NCBI Taxonomy" id="1291540"/>
    <lineage>
        <taxon>Archaea</taxon>
        <taxon>Methanobacteriati</taxon>
        <taxon>Thermoplasmatota</taxon>
        <taxon>Thermoplasmata</taxon>
        <taxon>Methanomassiliicoccales</taxon>
        <taxon>Methanomethylophilaceae</taxon>
        <taxon>Methanomethylophilus</taxon>
    </lineage>
</organism>
<dbReference type="Proteomes" id="UP000273278">
    <property type="component" value="Chromosome"/>
</dbReference>
<dbReference type="PANTHER" id="PTHR30472">
    <property type="entry name" value="FERRIC ENTEROBACTIN TRANSPORT SYSTEM PERMEASE PROTEIN"/>
    <property type="match status" value="1"/>
</dbReference>
<dbReference type="InterPro" id="IPR037294">
    <property type="entry name" value="ABC_BtuC-like"/>
</dbReference>
<dbReference type="GO" id="GO:0005886">
    <property type="term" value="C:plasma membrane"/>
    <property type="evidence" value="ECO:0007669"/>
    <property type="project" value="UniProtKB-SubCell"/>
</dbReference>
<feature type="transmembrane region" description="Helical" evidence="8">
    <location>
        <begin position="24"/>
        <end position="47"/>
    </location>
</feature>
<dbReference type="GO" id="GO:0022857">
    <property type="term" value="F:transmembrane transporter activity"/>
    <property type="evidence" value="ECO:0007669"/>
    <property type="project" value="InterPro"/>
</dbReference>
<evidence type="ECO:0000256" key="7">
    <source>
        <dbReference type="ARBA" id="ARBA00023136"/>
    </source>
</evidence>
<feature type="transmembrane region" description="Helical" evidence="8">
    <location>
        <begin position="267"/>
        <end position="293"/>
    </location>
</feature>
<keyword evidence="3" id="KW-0813">Transport</keyword>
<feature type="transmembrane region" description="Helical" evidence="8">
    <location>
        <begin position="176"/>
        <end position="196"/>
    </location>
</feature>
<dbReference type="CDD" id="cd06550">
    <property type="entry name" value="TM_ABC_iron-siderophores_like"/>
    <property type="match status" value="1"/>
</dbReference>
<feature type="transmembrane region" description="Helical" evidence="8">
    <location>
        <begin position="224"/>
        <end position="241"/>
    </location>
</feature>
<reference evidence="9 10" key="1">
    <citation type="submission" date="2016-10" db="EMBL/GenBank/DDBJ databases">
        <title>Complete genome of the TMA-utilizing, human hosted archaeon Methanomethylophilus alvus Gen. nov, sp. nov., strain Mx-05, derived from a pure culture.</title>
        <authorList>
            <person name="Brugere J.-F."/>
            <person name="Ben Hania W."/>
            <person name="Chaudhary P.P."/>
            <person name="Gaci N."/>
            <person name="Borrel G."/>
            <person name="Cao Van Tuat L."/>
            <person name="Fardeau M.-L."/>
            <person name="Harris H.M.B."/>
            <person name="O'Toole P.W."/>
            <person name="Ollivier B."/>
        </authorList>
    </citation>
    <scope>NUCLEOTIDE SEQUENCE [LARGE SCALE GENOMIC DNA]</scope>
    <source>
        <strain evidence="9 10">Mx-05</strain>
    </source>
</reference>
<evidence type="ECO:0000256" key="8">
    <source>
        <dbReference type="SAM" id="Phobius"/>
    </source>
</evidence>
<evidence type="ECO:0000313" key="10">
    <source>
        <dbReference type="Proteomes" id="UP000273278"/>
    </source>
</evidence>
<feature type="transmembrane region" description="Helical" evidence="8">
    <location>
        <begin position="308"/>
        <end position="328"/>
    </location>
</feature>
<dbReference type="AlphaFoldDB" id="A0A3G3IIF0"/>
<dbReference type="GO" id="GO:0033214">
    <property type="term" value="P:siderophore-iron import into cell"/>
    <property type="evidence" value="ECO:0007669"/>
    <property type="project" value="TreeGrafter"/>
</dbReference>
<dbReference type="PANTHER" id="PTHR30472:SF25">
    <property type="entry name" value="ABC TRANSPORTER PERMEASE PROTEIN MJ0876-RELATED"/>
    <property type="match status" value="1"/>
</dbReference>
<gene>
    <name evidence="9" type="ORF">BKD89_05970</name>
</gene>
<dbReference type="InterPro" id="IPR000522">
    <property type="entry name" value="ABC_transptr_permease_BtuC"/>
</dbReference>
<comment type="subcellular location">
    <subcellularLocation>
        <location evidence="1">Cell membrane</location>
        <topology evidence="1">Multi-pass membrane protein</topology>
    </subcellularLocation>
</comment>
<evidence type="ECO:0000256" key="4">
    <source>
        <dbReference type="ARBA" id="ARBA00022475"/>
    </source>
</evidence>
<evidence type="ECO:0000256" key="2">
    <source>
        <dbReference type="ARBA" id="ARBA00007935"/>
    </source>
</evidence>
<keyword evidence="5 8" id="KW-0812">Transmembrane</keyword>
<comment type="similarity">
    <text evidence="2">Belongs to the binding-protein-dependent transport system permease family. FecCD subfamily.</text>
</comment>
<sequence length="362" mass="38358">MDHSSDGSLTHFKNTYYRYLSKKVTFVIVCIVVSVIAIGLELSMGAYEIGFIDSYKALIDHILGNVPPEELGKGTDQIVWDIRFPRAIAGFAVGAGLGVCGAAMQSSMKNPLADPYTTGISAGASFGAALAIILGFSFLPGAFGDTAIVINAFVFSLIPAAMIVIISTFKKDVSPATMILIGIAVMYFFTAATTFMKLTASEESLSEIYVWNIGTLGKSTWDNIWFQVSAAIVGVVAIMLLSKKLNILAMCDKDAVSLGVNAKRIRLLSLIVVSLVTATLVSFTGTIGFIGLVAPHVARIFLGSDNKYLIPASAAFGAMLLLCSDCAAKCIGTGLPVGVITAVIGGPLFLYMLIKQAKKYSW</sequence>
<dbReference type="EMBL" id="CP017686">
    <property type="protein sequence ID" value="AYQ55344.1"/>
    <property type="molecule type" value="Genomic_DNA"/>
</dbReference>